<reference evidence="2" key="1">
    <citation type="submission" date="2015-09" db="EMBL/GenBank/DDBJ databases">
        <title>De novo assembly of Pectinophora gossypiella (Pink Bollworm) gut transcriptome.</title>
        <authorList>
            <person name="Tassone E.E."/>
        </authorList>
    </citation>
    <scope>NUCLEOTIDE SEQUENCE</scope>
</reference>
<sequence>MDGNMVLKCPLCCDKTFSSKPALINHLTNTFENITCPSCNKKWSNVDQLIEHLSLDDCQPESEVIDIRFDDNTENDNNSVGSFKETEVVACTKENVVQKELMDPISSTIKDNTIDTEVGSMYVELLSKQLMKPCLQTQELKLVKDGDVSRYVIVTDDMNMDVDTDNAVVTKQNNDGTISLTTVRDMKLESETVITQDNSEAMESQEEIYSCNTCGVSFTSVLEHIQNYHNDQDVVVEESLEEGNADASGNISLEFEDHMRPEDNPSEKQTSRRMITETGDIIEEPLYLKTTSISLATADTTKPAQPHLKEELVDKDGR</sequence>
<protein>
    <recommendedName>
        <fullName evidence="3">C2H2-type domain-containing protein</fullName>
    </recommendedName>
</protein>
<feature type="non-terminal residue" evidence="2">
    <location>
        <position position="318"/>
    </location>
</feature>
<dbReference type="Gene3D" id="3.30.160.60">
    <property type="entry name" value="Classic Zinc Finger"/>
    <property type="match status" value="1"/>
</dbReference>
<organism evidence="2">
    <name type="scientific">Pectinophora gossypiella</name>
    <name type="common">Cotton pink bollworm</name>
    <name type="synonym">Depressaria gossypiella</name>
    <dbReference type="NCBI Taxonomy" id="13191"/>
    <lineage>
        <taxon>Eukaryota</taxon>
        <taxon>Metazoa</taxon>
        <taxon>Ecdysozoa</taxon>
        <taxon>Arthropoda</taxon>
        <taxon>Hexapoda</taxon>
        <taxon>Insecta</taxon>
        <taxon>Pterygota</taxon>
        <taxon>Neoptera</taxon>
        <taxon>Endopterygota</taxon>
        <taxon>Lepidoptera</taxon>
        <taxon>Glossata</taxon>
        <taxon>Ditrysia</taxon>
        <taxon>Gelechioidea</taxon>
        <taxon>Gelechiidae</taxon>
        <taxon>Apatetrinae</taxon>
        <taxon>Pectinophora</taxon>
    </lineage>
</organism>
<name>A0A1E1WT29_PECGO</name>
<feature type="region of interest" description="Disordered" evidence="1">
    <location>
        <begin position="297"/>
        <end position="318"/>
    </location>
</feature>
<dbReference type="EMBL" id="GDQN01001068">
    <property type="protein sequence ID" value="JAT89986.1"/>
    <property type="molecule type" value="Transcribed_RNA"/>
</dbReference>
<accession>A0A1E1WT29</accession>
<proteinExistence type="predicted"/>
<dbReference type="OrthoDB" id="3437960at2759"/>
<evidence type="ECO:0000256" key="1">
    <source>
        <dbReference type="SAM" id="MobiDB-lite"/>
    </source>
</evidence>
<dbReference type="AlphaFoldDB" id="A0A1E1WT29"/>
<feature type="compositionally biased region" description="Basic and acidic residues" evidence="1">
    <location>
        <begin position="307"/>
        <end position="318"/>
    </location>
</feature>
<gene>
    <name evidence="2" type="ORF">g.4045</name>
</gene>
<evidence type="ECO:0008006" key="3">
    <source>
        <dbReference type="Google" id="ProtNLM"/>
    </source>
</evidence>
<evidence type="ECO:0000313" key="2">
    <source>
        <dbReference type="EMBL" id="JAT89986.1"/>
    </source>
</evidence>